<protein>
    <recommendedName>
        <fullName evidence="1">RmlD-like substrate binding domain-containing protein</fullName>
    </recommendedName>
</protein>
<name>A0A1E4TLB9_9ASCO</name>
<dbReference type="PANTHER" id="PTHR12126:SF11">
    <property type="entry name" value="NADH DEHYDROGENASE [UBIQUINONE] 1 ALPHA SUBCOMPLEX SUBUNIT 9, MITOCHONDRIAL"/>
    <property type="match status" value="1"/>
</dbReference>
<dbReference type="Proteomes" id="UP000095023">
    <property type="component" value="Unassembled WGS sequence"/>
</dbReference>
<dbReference type="Gene3D" id="3.40.50.720">
    <property type="entry name" value="NAD(P)-binding Rossmann-like Domain"/>
    <property type="match status" value="1"/>
</dbReference>
<dbReference type="AlphaFoldDB" id="A0A1E4TLB9"/>
<dbReference type="InterPro" id="IPR029903">
    <property type="entry name" value="RmlD-like-bd"/>
</dbReference>
<dbReference type="Pfam" id="PF04321">
    <property type="entry name" value="RmlD_sub_bind"/>
    <property type="match status" value="1"/>
</dbReference>
<evidence type="ECO:0000313" key="2">
    <source>
        <dbReference type="EMBL" id="ODV92560.1"/>
    </source>
</evidence>
<organism evidence="2 3">
    <name type="scientific">Tortispora caseinolytica NRRL Y-17796</name>
    <dbReference type="NCBI Taxonomy" id="767744"/>
    <lineage>
        <taxon>Eukaryota</taxon>
        <taxon>Fungi</taxon>
        <taxon>Dikarya</taxon>
        <taxon>Ascomycota</taxon>
        <taxon>Saccharomycotina</taxon>
        <taxon>Trigonopsidomycetes</taxon>
        <taxon>Trigonopsidales</taxon>
        <taxon>Trigonopsidaceae</taxon>
        <taxon>Tortispora</taxon>
    </lineage>
</organism>
<dbReference type="PANTHER" id="PTHR12126">
    <property type="entry name" value="NADH-UBIQUINONE OXIDOREDUCTASE 39 KDA SUBUNIT-RELATED"/>
    <property type="match status" value="1"/>
</dbReference>
<dbReference type="InterPro" id="IPR051207">
    <property type="entry name" value="ComplexI_NDUFA9_subunit"/>
</dbReference>
<feature type="domain" description="RmlD-like substrate binding" evidence="1">
    <location>
        <begin position="49"/>
        <end position="274"/>
    </location>
</feature>
<dbReference type="CDD" id="cd05271">
    <property type="entry name" value="NDUFA9_like_SDR_a"/>
    <property type="match status" value="1"/>
</dbReference>
<dbReference type="GO" id="GO:0005739">
    <property type="term" value="C:mitochondrion"/>
    <property type="evidence" value="ECO:0007669"/>
    <property type="project" value="TreeGrafter"/>
</dbReference>
<dbReference type="EMBL" id="KV453841">
    <property type="protein sequence ID" value="ODV92560.1"/>
    <property type="molecule type" value="Genomic_DNA"/>
</dbReference>
<proteinExistence type="predicted"/>
<evidence type="ECO:0000313" key="3">
    <source>
        <dbReference type="Proteomes" id="UP000095023"/>
    </source>
</evidence>
<dbReference type="OrthoDB" id="275457at2759"/>
<dbReference type="InterPro" id="IPR036291">
    <property type="entry name" value="NAD(P)-bd_dom_sf"/>
</dbReference>
<sequence>MRRPVFTGLKVPVFRRFYQKDVSVTLAGKTIVSTGPGGRSSRSGFTATVFGASGLLGTHVAHRFAEDGTITIVPYREEMKKRHLKVSGDLGVVNFLEMDLRNVESIDQAVRHSDIVVNCIGRTYETKNFSYSDVHVEGAKRIAQACANNNVSRLIHVSAFNADLESPSEFNRTKALGELVVKDIVPNATIVRPATMFGFKDNFLSRLASTASVMTVNENREVLYPTHVRDVADAIYKIAFDDSTAGELYELRSLKGYSVAECVNLVAKATHRNHPSINLPMPIAMAISKACQYLWWPTICPDELVRQTLDHVPDPLAKTFADLDMTPDALEQWTDHYLQDLRPYIYLHQGADSEKVQQKEKEYVHISY</sequence>
<keyword evidence="3" id="KW-1185">Reference proteome</keyword>
<reference evidence="3" key="1">
    <citation type="submission" date="2016-02" db="EMBL/GenBank/DDBJ databases">
        <title>Comparative genomics of biotechnologically important yeasts.</title>
        <authorList>
            <consortium name="DOE Joint Genome Institute"/>
            <person name="Riley R."/>
            <person name="Haridas S."/>
            <person name="Wolfe K.H."/>
            <person name="Lopes M.R."/>
            <person name="Hittinger C.T."/>
            <person name="Goker M."/>
            <person name="Salamov A."/>
            <person name="Wisecaver J."/>
            <person name="Long T.M."/>
            <person name="Aerts A.L."/>
            <person name="Barry K."/>
            <person name="Choi C."/>
            <person name="Clum A."/>
            <person name="Coughlan A.Y."/>
            <person name="Deshpande S."/>
            <person name="Douglass A.P."/>
            <person name="Hanson S.J."/>
            <person name="Klenk H.-P."/>
            <person name="Labutti K."/>
            <person name="Lapidus A."/>
            <person name="Lindquist E."/>
            <person name="Lipzen A."/>
            <person name="Meier-Kolthoff J.P."/>
            <person name="Ohm R.A."/>
            <person name="Otillar R.P."/>
            <person name="Pangilinan J."/>
            <person name="Peng Y."/>
            <person name="Rokas A."/>
            <person name="Rosa C.A."/>
            <person name="Scheuner C."/>
            <person name="Sibirny A.A."/>
            <person name="Slot J.C."/>
            <person name="Stielow J.B."/>
            <person name="Sun H."/>
            <person name="Kurtzman C.P."/>
            <person name="Blackwell M."/>
            <person name="Jeffries T.W."/>
            <person name="Grigoriev I.V."/>
        </authorList>
    </citation>
    <scope>NUCLEOTIDE SEQUENCE [LARGE SCALE GENOMIC DNA]</scope>
    <source>
        <strain evidence="3">NRRL Y-17796</strain>
    </source>
</reference>
<dbReference type="SUPFAM" id="SSF51735">
    <property type="entry name" value="NAD(P)-binding Rossmann-fold domains"/>
    <property type="match status" value="1"/>
</dbReference>
<evidence type="ECO:0000259" key="1">
    <source>
        <dbReference type="Pfam" id="PF04321"/>
    </source>
</evidence>
<dbReference type="GO" id="GO:0044877">
    <property type="term" value="F:protein-containing complex binding"/>
    <property type="evidence" value="ECO:0007669"/>
    <property type="project" value="TreeGrafter"/>
</dbReference>
<accession>A0A1E4TLB9</accession>
<gene>
    <name evidence="2" type="ORF">CANCADRAFT_89015</name>
</gene>